<reference evidence="1 2" key="1">
    <citation type="journal article" date="2021" name="Int. J. Syst. Evol. Microbiol.">
        <title>Reticulibacter mediterranei gen. nov., sp. nov., within the new family Reticulibacteraceae fam. nov., and Ktedonospora formicarum gen. nov., sp. nov., Ktedonobacter robiniae sp. nov., Dictyobacter formicarum sp. nov. and Dictyobacter arantiisoli sp. nov., belonging to the class Ktedonobacteria.</title>
        <authorList>
            <person name="Yabe S."/>
            <person name="Zheng Y."/>
            <person name="Wang C.M."/>
            <person name="Sakai Y."/>
            <person name="Abe K."/>
            <person name="Yokota A."/>
            <person name="Donadio S."/>
            <person name="Cavaletti L."/>
            <person name="Monciardini P."/>
        </authorList>
    </citation>
    <scope>NUCLEOTIDE SEQUENCE [LARGE SCALE GENOMIC DNA]</scope>
    <source>
        <strain evidence="1 2">SOSP1-9</strain>
    </source>
</reference>
<accession>A0ABQ3VUD0</accession>
<organism evidence="1 2">
    <name type="scientific">Dictyobacter formicarum</name>
    <dbReference type="NCBI Taxonomy" id="2778368"/>
    <lineage>
        <taxon>Bacteria</taxon>
        <taxon>Bacillati</taxon>
        <taxon>Chloroflexota</taxon>
        <taxon>Ktedonobacteria</taxon>
        <taxon>Ktedonobacterales</taxon>
        <taxon>Dictyobacteraceae</taxon>
        <taxon>Dictyobacter</taxon>
    </lineage>
</organism>
<dbReference type="Pfam" id="PF13671">
    <property type="entry name" value="AAA_33"/>
    <property type="match status" value="1"/>
</dbReference>
<name>A0ABQ3VUD0_9CHLR</name>
<comment type="caution">
    <text evidence="1">The sequence shown here is derived from an EMBL/GenBank/DDBJ whole genome shotgun (WGS) entry which is preliminary data.</text>
</comment>
<keyword evidence="1" id="KW-0418">Kinase</keyword>
<dbReference type="RefSeq" id="WP_201366826.1">
    <property type="nucleotide sequence ID" value="NZ_BNJJ01000034.1"/>
</dbReference>
<dbReference type="InterPro" id="IPR027417">
    <property type="entry name" value="P-loop_NTPase"/>
</dbReference>
<sequence>MPRVCPECGAWCEEEPIDFTVPAVICPHCQYGEPFLRLPLFIITGASGAGKTTLGRHLPARLPECVTLDTDILWGVLPATAEKNYTDYQDRWLHLAKHIAQNGRPVVLCGTTMPERIMASPEHRYFSAIHILALVCDDDMLIQRLKQRPAWRGCDNEETQNTMVKFNRWHKEQAAQTQPPMTLYDTTTATLEQTLADTRQWIYERLPVSAPHQDKSNIP</sequence>
<dbReference type="Proteomes" id="UP000635565">
    <property type="component" value="Unassembled WGS sequence"/>
</dbReference>
<dbReference type="EMBL" id="BNJJ01000034">
    <property type="protein sequence ID" value="GHO89299.1"/>
    <property type="molecule type" value="Genomic_DNA"/>
</dbReference>
<keyword evidence="1" id="KW-0808">Transferase</keyword>
<dbReference type="Gene3D" id="3.40.50.300">
    <property type="entry name" value="P-loop containing nucleotide triphosphate hydrolases"/>
    <property type="match status" value="1"/>
</dbReference>
<keyword evidence="2" id="KW-1185">Reference proteome</keyword>
<evidence type="ECO:0000313" key="1">
    <source>
        <dbReference type="EMBL" id="GHO89299.1"/>
    </source>
</evidence>
<dbReference type="GO" id="GO:0016301">
    <property type="term" value="F:kinase activity"/>
    <property type="evidence" value="ECO:0007669"/>
    <property type="project" value="UniProtKB-KW"/>
</dbReference>
<protein>
    <submittedName>
        <fullName evidence="1">Nucleoside kinase</fullName>
    </submittedName>
</protein>
<proteinExistence type="predicted"/>
<dbReference type="SUPFAM" id="SSF52540">
    <property type="entry name" value="P-loop containing nucleoside triphosphate hydrolases"/>
    <property type="match status" value="1"/>
</dbReference>
<evidence type="ECO:0000313" key="2">
    <source>
        <dbReference type="Proteomes" id="UP000635565"/>
    </source>
</evidence>
<gene>
    <name evidence="1" type="ORF">KSZ_73050</name>
</gene>